<dbReference type="EMBL" id="SWLB01000018">
    <property type="protein sequence ID" value="KAF3326878.1"/>
    <property type="molecule type" value="Genomic_DNA"/>
</dbReference>
<evidence type="ECO:0000256" key="3">
    <source>
        <dbReference type="ARBA" id="ARBA00006483"/>
    </source>
</evidence>
<gene>
    <name evidence="9" type="ORF">FCM35_KLT08508</name>
</gene>
<dbReference type="GO" id="GO:0005794">
    <property type="term" value="C:Golgi apparatus"/>
    <property type="evidence" value="ECO:0007669"/>
    <property type="project" value="TreeGrafter"/>
</dbReference>
<evidence type="ECO:0000313" key="10">
    <source>
        <dbReference type="Proteomes" id="UP000623129"/>
    </source>
</evidence>
<dbReference type="AlphaFoldDB" id="A0A833VKJ7"/>
<dbReference type="PANTHER" id="PTHR19317:SF2">
    <property type="entry name" value="PRA1 FAMILY PROTEIN F2"/>
    <property type="match status" value="1"/>
</dbReference>
<sequence length="201" mass="22245">MTTYGTIPTSSSTPSASTTSSPLDYIHRAKARGASALATRRPWRELADLSSFGLPPSLGEAYLRLRNNLIYFAMNYAIIMLLIVFLSLLWHPISLIVFIVTMIAWLFFYFLKDEPLLLFGREISDLITLLVLAVVTLVLLLLTNATVNILVSLLIGVVVVAAHASLRKAEEMYLEEEAAGPGRWYTSVSEEVSKTAGTSRY</sequence>
<comment type="caution">
    <text evidence="9">The sequence shown here is derived from an EMBL/GenBank/DDBJ whole genome shotgun (WGS) entry which is preliminary data.</text>
</comment>
<keyword evidence="10" id="KW-1185">Reference proteome</keyword>
<feature type="transmembrane region" description="Helical" evidence="7">
    <location>
        <begin position="69"/>
        <end position="87"/>
    </location>
</feature>
<feature type="transmembrane region" description="Helical" evidence="7">
    <location>
        <begin position="123"/>
        <end position="143"/>
    </location>
</feature>
<dbReference type="GO" id="GO:0005783">
    <property type="term" value="C:endoplasmic reticulum"/>
    <property type="evidence" value="ECO:0007669"/>
    <property type="project" value="UniProtKB-ARBA"/>
</dbReference>
<dbReference type="OrthoDB" id="63113at2759"/>
<protein>
    <recommendedName>
        <fullName evidence="7">PRA1 family protein</fullName>
    </recommendedName>
</protein>
<keyword evidence="7" id="KW-0813">Transport</keyword>
<proteinExistence type="inferred from homology"/>
<dbReference type="InterPro" id="IPR004895">
    <property type="entry name" value="Prenylated_rab_accept_PRA1"/>
</dbReference>
<comment type="similarity">
    <text evidence="3 7">Belongs to the PRA1 family.</text>
</comment>
<feature type="transmembrane region" description="Helical" evidence="7">
    <location>
        <begin position="149"/>
        <end position="166"/>
    </location>
</feature>
<keyword evidence="6 7" id="KW-0472">Membrane</keyword>
<reference evidence="9" key="1">
    <citation type="submission" date="2020-01" db="EMBL/GenBank/DDBJ databases">
        <title>Genome sequence of Kobresia littledalei, the first chromosome-level genome in the family Cyperaceae.</title>
        <authorList>
            <person name="Qu G."/>
        </authorList>
    </citation>
    <scope>NUCLEOTIDE SEQUENCE</scope>
    <source>
        <strain evidence="9">C.B.Clarke</strain>
        <tissue evidence="9">Leaf</tissue>
    </source>
</reference>
<feature type="region of interest" description="Disordered" evidence="8">
    <location>
        <begin position="1"/>
        <end position="21"/>
    </location>
</feature>
<dbReference type="PANTHER" id="PTHR19317">
    <property type="entry name" value="PRENYLATED RAB ACCEPTOR 1-RELATED"/>
    <property type="match status" value="1"/>
</dbReference>
<evidence type="ECO:0000256" key="6">
    <source>
        <dbReference type="ARBA" id="ARBA00023136"/>
    </source>
</evidence>
<evidence type="ECO:0000256" key="7">
    <source>
        <dbReference type="RuleBase" id="RU363107"/>
    </source>
</evidence>
<comment type="subcellular location">
    <subcellularLocation>
        <location evidence="2 7">Membrane</location>
        <topology evidence="2 7">Multi-pass membrane protein</topology>
    </subcellularLocation>
</comment>
<dbReference type="GO" id="GO:0016020">
    <property type="term" value="C:membrane"/>
    <property type="evidence" value="ECO:0007669"/>
    <property type="project" value="UniProtKB-SubCell"/>
</dbReference>
<evidence type="ECO:0000256" key="4">
    <source>
        <dbReference type="ARBA" id="ARBA00022692"/>
    </source>
</evidence>
<keyword evidence="4 7" id="KW-0812">Transmembrane</keyword>
<evidence type="ECO:0000256" key="5">
    <source>
        <dbReference type="ARBA" id="ARBA00022989"/>
    </source>
</evidence>
<comment type="function">
    <text evidence="1 7">May be involved in both secretory and endocytic intracellular trafficking in the endosomal/prevacuolar compartments.</text>
</comment>
<evidence type="ECO:0000313" key="9">
    <source>
        <dbReference type="EMBL" id="KAF3326878.1"/>
    </source>
</evidence>
<evidence type="ECO:0000256" key="2">
    <source>
        <dbReference type="ARBA" id="ARBA00004141"/>
    </source>
</evidence>
<feature type="transmembrane region" description="Helical" evidence="7">
    <location>
        <begin position="93"/>
        <end position="111"/>
    </location>
</feature>
<name>A0A833VKJ7_9POAL</name>
<keyword evidence="5 7" id="KW-1133">Transmembrane helix</keyword>
<accession>A0A833VKJ7</accession>
<dbReference type="Proteomes" id="UP000623129">
    <property type="component" value="Unassembled WGS sequence"/>
</dbReference>
<evidence type="ECO:0000256" key="8">
    <source>
        <dbReference type="SAM" id="MobiDB-lite"/>
    </source>
</evidence>
<dbReference type="GO" id="GO:0016192">
    <property type="term" value="P:vesicle-mediated transport"/>
    <property type="evidence" value="ECO:0007669"/>
    <property type="project" value="TreeGrafter"/>
</dbReference>
<evidence type="ECO:0000256" key="1">
    <source>
        <dbReference type="ARBA" id="ARBA00002501"/>
    </source>
</evidence>
<organism evidence="9 10">
    <name type="scientific">Carex littledalei</name>
    <dbReference type="NCBI Taxonomy" id="544730"/>
    <lineage>
        <taxon>Eukaryota</taxon>
        <taxon>Viridiplantae</taxon>
        <taxon>Streptophyta</taxon>
        <taxon>Embryophyta</taxon>
        <taxon>Tracheophyta</taxon>
        <taxon>Spermatophyta</taxon>
        <taxon>Magnoliopsida</taxon>
        <taxon>Liliopsida</taxon>
        <taxon>Poales</taxon>
        <taxon>Cyperaceae</taxon>
        <taxon>Cyperoideae</taxon>
        <taxon>Cariceae</taxon>
        <taxon>Carex</taxon>
        <taxon>Carex subgen. Euthyceras</taxon>
    </lineage>
</organism>
<dbReference type="Pfam" id="PF03208">
    <property type="entry name" value="PRA1"/>
    <property type="match status" value="1"/>
</dbReference>